<name>A0A8J3E3C9_9PROT</name>
<dbReference type="Gene3D" id="3.30.365.10">
    <property type="entry name" value="Aldehyde oxidase/xanthine dehydrogenase, molybdopterin binding domain"/>
    <property type="match status" value="4"/>
</dbReference>
<dbReference type="Gene3D" id="3.90.1170.50">
    <property type="entry name" value="Aldehyde oxidase/xanthine dehydrogenase, a/b hammerhead"/>
    <property type="match status" value="1"/>
</dbReference>
<keyword evidence="3" id="KW-1185">Reference proteome</keyword>
<dbReference type="InterPro" id="IPR006311">
    <property type="entry name" value="TAT_signal"/>
</dbReference>
<dbReference type="InterPro" id="IPR012368">
    <property type="entry name" value="OxRdtase_Mopterin-bd_su_IorB"/>
</dbReference>
<reference evidence="2" key="2">
    <citation type="submission" date="2020-09" db="EMBL/GenBank/DDBJ databases">
        <authorList>
            <person name="Sun Q."/>
            <person name="Zhou Y."/>
        </authorList>
    </citation>
    <scope>NUCLEOTIDE SEQUENCE</scope>
    <source>
        <strain evidence="2">CGMCC 1.15725</strain>
    </source>
</reference>
<dbReference type="InterPro" id="IPR037165">
    <property type="entry name" value="AldOxase/xan_DH_Mopterin-bd_sf"/>
</dbReference>
<dbReference type="InterPro" id="IPR008274">
    <property type="entry name" value="AldOxase/xan_DH_MoCoBD1"/>
</dbReference>
<evidence type="ECO:0000259" key="1">
    <source>
        <dbReference type="SMART" id="SM01008"/>
    </source>
</evidence>
<dbReference type="EMBL" id="BMJQ01000005">
    <property type="protein sequence ID" value="GGF17560.1"/>
    <property type="molecule type" value="Genomic_DNA"/>
</dbReference>
<dbReference type="GO" id="GO:0016491">
    <property type="term" value="F:oxidoreductase activity"/>
    <property type="evidence" value="ECO:0007669"/>
    <property type="project" value="InterPro"/>
</dbReference>
<accession>A0A8J3E3C9</accession>
<proteinExistence type="predicted"/>
<gene>
    <name evidence="2" type="ORF">GCM10011611_24260</name>
</gene>
<evidence type="ECO:0000313" key="2">
    <source>
        <dbReference type="EMBL" id="GGF17560.1"/>
    </source>
</evidence>
<dbReference type="Pfam" id="PF20256">
    <property type="entry name" value="MoCoBD_2"/>
    <property type="match status" value="2"/>
</dbReference>
<dbReference type="PANTHER" id="PTHR47495">
    <property type="entry name" value="ALDEHYDE DEHYDROGENASE"/>
    <property type="match status" value="1"/>
</dbReference>
<dbReference type="PANTHER" id="PTHR47495:SF2">
    <property type="entry name" value="ALDEHYDE DEHYDROGENASE"/>
    <property type="match status" value="1"/>
</dbReference>
<comment type="caution">
    <text evidence="2">The sequence shown here is derived from an EMBL/GenBank/DDBJ whole genome shotgun (WGS) entry which is preliminary data.</text>
</comment>
<dbReference type="Proteomes" id="UP000646365">
    <property type="component" value="Unassembled WGS sequence"/>
</dbReference>
<organism evidence="2 3">
    <name type="scientific">Aliidongia dinghuensis</name>
    <dbReference type="NCBI Taxonomy" id="1867774"/>
    <lineage>
        <taxon>Bacteria</taxon>
        <taxon>Pseudomonadati</taxon>
        <taxon>Pseudomonadota</taxon>
        <taxon>Alphaproteobacteria</taxon>
        <taxon>Rhodospirillales</taxon>
        <taxon>Dongiaceae</taxon>
        <taxon>Aliidongia</taxon>
    </lineage>
</organism>
<dbReference type="PROSITE" id="PS51318">
    <property type="entry name" value="TAT"/>
    <property type="match status" value="1"/>
</dbReference>
<dbReference type="AlphaFoldDB" id="A0A8J3E3C9"/>
<dbReference type="SUPFAM" id="SSF56003">
    <property type="entry name" value="Molybdenum cofactor-binding domain"/>
    <property type="match status" value="2"/>
</dbReference>
<reference evidence="2" key="1">
    <citation type="journal article" date="2014" name="Int. J. Syst. Evol. Microbiol.">
        <title>Complete genome sequence of Corynebacterium casei LMG S-19264T (=DSM 44701T), isolated from a smear-ripened cheese.</title>
        <authorList>
            <consortium name="US DOE Joint Genome Institute (JGI-PGF)"/>
            <person name="Walter F."/>
            <person name="Albersmeier A."/>
            <person name="Kalinowski J."/>
            <person name="Ruckert C."/>
        </authorList>
    </citation>
    <scope>NUCLEOTIDE SEQUENCE</scope>
    <source>
        <strain evidence="2">CGMCC 1.15725</strain>
    </source>
</reference>
<dbReference type="InterPro" id="IPR052516">
    <property type="entry name" value="N-heterocyclic_Hydroxylase"/>
</dbReference>
<sequence length="733" mass="77598">MRGRRAMTHLAPLSRRFFITAGLSAAGGLAIGVALPESVAAFGIDAAPFKPAGDGKAAEVNAWILIEPDDSVIIRVAKSEMGEGILTALPMIVAEELECDWTKVRAEYADAHRNFVESKPYGPMSTGGSGAVRRSREYLQQAGASARARLIAAAAKQWGVAEAECTARDGKVSHAATKRSLGYGVLASAAAKVALAQEPAIKTPDQYRLIGTPQARFDTPHKINGAAKFGIDTRLDGMLYAAVATCPVFGGTVKAVDDSKVKGRRGIKQIVPIPGGVAVVADSFWRAKEAVGDLVITWDEGAGAGTSSDQFRKDYRAALDGPAANAKHLGDPAGVLAKAAKKIDALYEAPHVAHAAMEPLNATVHVQADRLDAWIGTQDPDGALQRAATAAGMKPEQVFIHNCFLGGGFGRRAINDELTQAVIVAKAVGQPVKLVWTREEDMQHDRYRPQAAIRFKAGFGGDGMPVAWDMRTAVGSISRSLGRDPVTSGVEPSAVEGLANVPYAVANLNVDCILKNTHVPVMFWRSVGSSQNAFALESFVDEMAVAAGKDPYEFRRALLAGQPDFLKVLDTLAEKGDWSKKLPAGQGRGIAIHESFGTIVGEIVEVAVSPKGEIKVPRVVAVVDCGHVVNPRTVEMQIESAVIYGLTAALYDEITIKDGRVEQANFDEYQMVRFADAPAIETYLALSGGGKWGGIGEPGTPPIAPALCNAIFAATGKRIRSLPIKNTDLSGRA</sequence>
<dbReference type="InterPro" id="IPR046867">
    <property type="entry name" value="AldOxase/xan_DH_MoCoBD2"/>
</dbReference>
<evidence type="ECO:0000313" key="3">
    <source>
        <dbReference type="Proteomes" id="UP000646365"/>
    </source>
</evidence>
<dbReference type="SMART" id="SM01008">
    <property type="entry name" value="Ald_Xan_dh_C"/>
    <property type="match status" value="1"/>
</dbReference>
<dbReference type="InterPro" id="IPR000674">
    <property type="entry name" value="Ald_Oxase/Xan_DH_a/b"/>
</dbReference>
<dbReference type="PIRSF" id="PIRSF036389">
    <property type="entry name" value="IOR_B"/>
    <property type="match status" value="1"/>
</dbReference>
<dbReference type="Pfam" id="PF02738">
    <property type="entry name" value="MoCoBD_1"/>
    <property type="match status" value="1"/>
</dbReference>
<protein>
    <submittedName>
        <fullName evidence="2">Aldehyde oxidase</fullName>
    </submittedName>
</protein>
<feature type="domain" description="Aldehyde oxidase/xanthine dehydrogenase a/b hammerhead" evidence="1">
    <location>
        <begin position="224"/>
        <end position="302"/>
    </location>
</feature>